<dbReference type="InterPro" id="IPR037256">
    <property type="entry name" value="ASC_dom_sf"/>
</dbReference>
<dbReference type="EMBL" id="JAYWIO010000001">
    <property type="protein sequence ID" value="KAK7292486.1"/>
    <property type="molecule type" value="Genomic_DNA"/>
</dbReference>
<dbReference type="InterPro" id="IPR032640">
    <property type="entry name" value="AMPK1_CBM"/>
</dbReference>
<gene>
    <name evidence="4" type="ORF">RIF29_08267</name>
</gene>
<feature type="compositionally biased region" description="Low complexity" evidence="2">
    <location>
        <begin position="46"/>
        <end position="56"/>
    </location>
</feature>
<proteinExistence type="inferred from homology"/>
<dbReference type="SUPFAM" id="SSF160219">
    <property type="entry name" value="AMPKBI-like"/>
    <property type="match status" value="1"/>
</dbReference>
<dbReference type="Pfam" id="PF16561">
    <property type="entry name" value="AMPK1_CBM"/>
    <property type="match status" value="1"/>
</dbReference>
<dbReference type="SUPFAM" id="SSF81296">
    <property type="entry name" value="E set domains"/>
    <property type="match status" value="1"/>
</dbReference>
<reference evidence="4 5" key="1">
    <citation type="submission" date="2024-01" db="EMBL/GenBank/DDBJ databases">
        <title>The genomes of 5 underutilized Papilionoideae crops provide insights into root nodulation and disease resistanc.</title>
        <authorList>
            <person name="Yuan L."/>
        </authorList>
    </citation>
    <scope>NUCLEOTIDE SEQUENCE [LARGE SCALE GENOMIC DNA]</scope>
    <source>
        <strain evidence="4">ZHUSHIDOU_FW_LH</strain>
        <tissue evidence="4">Leaf</tissue>
    </source>
</reference>
<dbReference type="SMART" id="SM01010">
    <property type="entry name" value="AMPKBI"/>
    <property type="match status" value="1"/>
</dbReference>
<accession>A0AAN9J6M1</accession>
<sequence>MGNANGREDGNGSSTTPTLSPSHSDYSESEQEEIEEASGRRRRRTTSSSSSSSVLPHHPPPSAAAAVVQSSSSPPSSPRPPPTHSPFLFTPQVPVLPLQRPHDNNNNNNNINIHAHAHAHAHASSGYEYQDMYGEQGIPTIITWSYGANQVSVEGSWDNWKTRMPLQRSGKDFAIMKVLPSGVYHYRFIVDGQSRFTPDLPSSRDDAGNAFNILDLQDYVPEDIGSISSFEPPQSPDSSYNNLELGSEDYSKEPPVIPPHLQNTLLNVPATNMEIQPPMSRPQHGVLNHLYMQKGKSSPSVVALGTTHRFLAKYVTVVLYKSLQR</sequence>
<feature type="region of interest" description="Disordered" evidence="2">
    <location>
        <begin position="1"/>
        <end position="90"/>
    </location>
</feature>
<dbReference type="InterPro" id="IPR014756">
    <property type="entry name" value="Ig_E-set"/>
</dbReference>
<dbReference type="Proteomes" id="UP001372338">
    <property type="component" value="Unassembled WGS sequence"/>
</dbReference>
<feature type="compositionally biased region" description="Polar residues" evidence="2">
    <location>
        <begin position="226"/>
        <end position="244"/>
    </location>
</feature>
<dbReference type="InterPro" id="IPR043554">
    <property type="entry name" value="KINB"/>
</dbReference>
<comment type="similarity">
    <text evidence="1">Belongs to the 5'-AMP-activated protein kinase beta subunit family.</text>
</comment>
<evidence type="ECO:0000259" key="3">
    <source>
        <dbReference type="SMART" id="SM01010"/>
    </source>
</evidence>
<dbReference type="Gene3D" id="2.60.40.10">
    <property type="entry name" value="Immunoglobulins"/>
    <property type="match status" value="1"/>
</dbReference>
<protein>
    <recommendedName>
        <fullName evidence="3">Association with the SNF1 complex (ASC) domain-containing protein</fullName>
    </recommendedName>
</protein>
<dbReference type="GO" id="GO:0009507">
    <property type="term" value="C:chloroplast"/>
    <property type="evidence" value="ECO:0007669"/>
    <property type="project" value="UniProtKB-ARBA"/>
</dbReference>
<feature type="compositionally biased region" description="Pro residues" evidence="2">
    <location>
        <begin position="75"/>
        <end position="84"/>
    </location>
</feature>
<dbReference type="Pfam" id="PF04739">
    <property type="entry name" value="AMPKBI"/>
    <property type="match status" value="1"/>
</dbReference>
<feature type="region of interest" description="Disordered" evidence="2">
    <location>
        <begin position="225"/>
        <end position="244"/>
    </location>
</feature>
<feature type="compositionally biased region" description="Low complexity" evidence="2">
    <location>
        <begin position="13"/>
        <end position="24"/>
    </location>
</feature>
<evidence type="ECO:0000313" key="5">
    <source>
        <dbReference type="Proteomes" id="UP001372338"/>
    </source>
</evidence>
<comment type="caution">
    <text evidence="4">The sequence shown here is derived from an EMBL/GenBank/DDBJ whole genome shotgun (WGS) entry which is preliminary data.</text>
</comment>
<organism evidence="4 5">
    <name type="scientific">Crotalaria pallida</name>
    <name type="common">Smooth rattlebox</name>
    <name type="synonym">Crotalaria striata</name>
    <dbReference type="NCBI Taxonomy" id="3830"/>
    <lineage>
        <taxon>Eukaryota</taxon>
        <taxon>Viridiplantae</taxon>
        <taxon>Streptophyta</taxon>
        <taxon>Embryophyta</taxon>
        <taxon>Tracheophyta</taxon>
        <taxon>Spermatophyta</taxon>
        <taxon>Magnoliopsida</taxon>
        <taxon>eudicotyledons</taxon>
        <taxon>Gunneridae</taxon>
        <taxon>Pentapetalae</taxon>
        <taxon>rosids</taxon>
        <taxon>fabids</taxon>
        <taxon>Fabales</taxon>
        <taxon>Fabaceae</taxon>
        <taxon>Papilionoideae</taxon>
        <taxon>50 kb inversion clade</taxon>
        <taxon>genistoids sensu lato</taxon>
        <taxon>core genistoids</taxon>
        <taxon>Crotalarieae</taxon>
        <taxon>Crotalaria</taxon>
    </lineage>
</organism>
<dbReference type="InterPro" id="IPR013783">
    <property type="entry name" value="Ig-like_fold"/>
</dbReference>
<dbReference type="PANTHER" id="PTHR46316:SF2">
    <property type="entry name" value="SNF1-RELATED PROTEIN KINASE REGULATORY SUBUNIT BETA-2"/>
    <property type="match status" value="1"/>
</dbReference>
<dbReference type="PANTHER" id="PTHR46316">
    <property type="entry name" value="SNF1-RELATED PROTEIN KINASE REGULATORY SUBUNIT BETA-1"/>
    <property type="match status" value="1"/>
</dbReference>
<dbReference type="AlphaFoldDB" id="A0AAN9J6M1"/>
<dbReference type="InterPro" id="IPR006828">
    <property type="entry name" value="ASC_dom"/>
</dbReference>
<keyword evidence="5" id="KW-1185">Reference proteome</keyword>
<evidence type="ECO:0000256" key="2">
    <source>
        <dbReference type="SAM" id="MobiDB-lite"/>
    </source>
</evidence>
<feature type="compositionally biased region" description="Low complexity" evidence="2">
    <location>
        <begin position="63"/>
        <end position="74"/>
    </location>
</feature>
<feature type="compositionally biased region" description="Acidic residues" evidence="2">
    <location>
        <begin position="27"/>
        <end position="36"/>
    </location>
</feature>
<feature type="domain" description="Association with the SNF1 complex (ASC)" evidence="3">
    <location>
        <begin position="233"/>
        <end position="323"/>
    </location>
</feature>
<name>A0AAN9J6M1_CROPI</name>
<dbReference type="CDD" id="cd02859">
    <property type="entry name" value="E_set_AMPKbeta_like_N"/>
    <property type="match status" value="1"/>
</dbReference>
<evidence type="ECO:0000313" key="4">
    <source>
        <dbReference type="EMBL" id="KAK7292486.1"/>
    </source>
</evidence>
<dbReference type="Gene3D" id="6.20.250.60">
    <property type="match status" value="1"/>
</dbReference>
<evidence type="ECO:0000256" key="1">
    <source>
        <dbReference type="ARBA" id="ARBA00010926"/>
    </source>
</evidence>
<feature type="compositionally biased region" description="Basic and acidic residues" evidence="2">
    <location>
        <begin position="1"/>
        <end position="10"/>
    </location>
</feature>